<dbReference type="GO" id="GO:0006147">
    <property type="term" value="P:guanine catabolic process"/>
    <property type="evidence" value="ECO:0007669"/>
    <property type="project" value="UniProtKB-UniPathway"/>
</dbReference>
<evidence type="ECO:0000256" key="3">
    <source>
        <dbReference type="ARBA" id="ARBA00022801"/>
    </source>
</evidence>
<dbReference type="SUPFAM" id="SSF51556">
    <property type="entry name" value="Metallo-dependent hydrolases"/>
    <property type="match status" value="1"/>
</dbReference>
<name>B3RNR7_TRIAD</name>
<keyword evidence="4" id="KW-0862">Zinc</keyword>
<evidence type="ECO:0000259" key="5">
    <source>
        <dbReference type="Pfam" id="PF01979"/>
    </source>
</evidence>
<proteinExistence type="predicted"/>
<dbReference type="GeneID" id="6750558"/>
<dbReference type="InParanoid" id="B3RNR7"/>
<dbReference type="EMBL" id="DS985242">
    <property type="protein sequence ID" value="EDV28060.1"/>
    <property type="molecule type" value="Genomic_DNA"/>
</dbReference>
<protein>
    <recommendedName>
        <fullName evidence="5">Amidohydrolase-related domain-containing protein</fullName>
    </recommendedName>
</protein>
<accession>B3RNR7</accession>
<dbReference type="InterPro" id="IPR051607">
    <property type="entry name" value="Metallo-dep_hydrolases"/>
</dbReference>
<dbReference type="Pfam" id="PF01979">
    <property type="entry name" value="Amidohydro_1"/>
    <property type="match status" value="1"/>
</dbReference>
<dbReference type="KEGG" id="tad:TRIADDRAFT_53262"/>
<dbReference type="PANTHER" id="PTHR11271">
    <property type="entry name" value="GUANINE DEAMINASE"/>
    <property type="match status" value="1"/>
</dbReference>
<evidence type="ECO:0000256" key="4">
    <source>
        <dbReference type="ARBA" id="ARBA00022833"/>
    </source>
</evidence>
<sequence>MANANIQLVVVGNFVHISETNCQEIAYLHDHIMIVNTSGKIVFFDRGNLTDLRKEYQFNEKDILAMTSGQFMIPGLIDTRATATCFPMACTHMDKKSFDWLENCALPAEAQCFDLNYTERLMQKLVKCMVDNGTTTACYLMSMHFDACSTLANITIKKGQRAIIGKTCMDRNSPYFYFETSNQAYESTVRLVRTLRSRVSPLLMPVLVLRLRQTTTEKLVQKFNQLSKDLGICIQTTMAQSAEEVKIAFEMFPNNKTYTSILDKASLLTPRTILAHCIHVTEEDIQLLKDRNVGVSHCPNSNISIRSGIFDARKFLKYNVNVGLGTDIGAGYSVSILNAIRMAITTSKIISIGKVKETAYQPISNAEAFCMATLGGAKVLGLDKRIGNFQTGKDFDALLIDCNVDNSVISTFDFDGLEEKFQRFLYAGDDRNIINVYVAGKSIKSN</sequence>
<dbReference type="GO" id="GO:0005829">
    <property type="term" value="C:cytosol"/>
    <property type="evidence" value="ECO:0000318"/>
    <property type="project" value="GO_Central"/>
</dbReference>
<dbReference type="UniPathway" id="UPA00603">
    <property type="reaction ID" value="UER00660"/>
</dbReference>
<dbReference type="Proteomes" id="UP000009022">
    <property type="component" value="Unassembled WGS sequence"/>
</dbReference>
<dbReference type="InterPro" id="IPR006680">
    <property type="entry name" value="Amidohydro-rel"/>
</dbReference>
<dbReference type="AlphaFoldDB" id="B3RNR7"/>
<dbReference type="GO" id="GO:0008270">
    <property type="term" value="F:zinc ion binding"/>
    <property type="evidence" value="ECO:0000318"/>
    <property type="project" value="GO_Central"/>
</dbReference>
<dbReference type="OMA" id="CVHMNDS"/>
<dbReference type="HOGENOM" id="CLU_012358_0_1_1"/>
<dbReference type="PhylomeDB" id="B3RNR7"/>
<gene>
    <name evidence="6" type="ORF">TRIADDRAFT_53262</name>
</gene>
<dbReference type="InterPro" id="IPR011059">
    <property type="entry name" value="Metal-dep_hydrolase_composite"/>
</dbReference>
<evidence type="ECO:0000313" key="6">
    <source>
        <dbReference type="EMBL" id="EDV28060.1"/>
    </source>
</evidence>
<evidence type="ECO:0000256" key="2">
    <source>
        <dbReference type="ARBA" id="ARBA00022723"/>
    </source>
</evidence>
<keyword evidence="3" id="KW-0378">Hydrolase</keyword>
<evidence type="ECO:0000313" key="7">
    <source>
        <dbReference type="Proteomes" id="UP000009022"/>
    </source>
</evidence>
<reference evidence="6 7" key="1">
    <citation type="journal article" date="2008" name="Nature">
        <title>The Trichoplax genome and the nature of placozoans.</title>
        <authorList>
            <person name="Srivastava M."/>
            <person name="Begovic E."/>
            <person name="Chapman J."/>
            <person name="Putnam N.H."/>
            <person name="Hellsten U."/>
            <person name="Kawashima T."/>
            <person name="Kuo A."/>
            <person name="Mitros T."/>
            <person name="Salamov A."/>
            <person name="Carpenter M.L."/>
            <person name="Signorovitch A.Y."/>
            <person name="Moreno M.A."/>
            <person name="Kamm K."/>
            <person name="Grimwood J."/>
            <person name="Schmutz J."/>
            <person name="Shapiro H."/>
            <person name="Grigoriev I.V."/>
            <person name="Buss L.W."/>
            <person name="Schierwater B."/>
            <person name="Dellaporta S.L."/>
            <person name="Rokhsar D.S."/>
        </authorList>
    </citation>
    <scope>NUCLEOTIDE SEQUENCE [LARGE SCALE GENOMIC DNA]</scope>
    <source>
        <strain evidence="6 7">Grell-BS-1999</strain>
    </source>
</reference>
<feature type="domain" description="Amidohydrolase-related" evidence="5">
    <location>
        <begin position="72"/>
        <end position="442"/>
    </location>
</feature>
<dbReference type="GO" id="GO:0046098">
    <property type="term" value="P:guanine metabolic process"/>
    <property type="evidence" value="ECO:0000318"/>
    <property type="project" value="GO_Central"/>
</dbReference>
<dbReference type="FunCoup" id="B3RNR7">
    <property type="interactions" value="413"/>
</dbReference>
<dbReference type="eggNOG" id="KOG3968">
    <property type="taxonomic scope" value="Eukaryota"/>
</dbReference>
<organism evidence="6 7">
    <name type="scientific">Trichoplax adhaerens</name>
    <name type="common">Trichoplax reptans</name>
    <dbReference type="NCBI Taxonomy" id="10228"/>
    <lineage>
        <taxon>Eukaryota</taxon>
        <taxon>Metazoa</taxon>
        <taxon>Placozoa</taxon>
        <taxon>Uniplacotomia</taxon>
        <taxon>Trichoplacea</taxon>
        <taxon>Trichoplacidae</taxon>
        <taxon>Trichoplax</taxon>
    </lineage>
</organism>
<keyword evidence="2" id="KW-0479">Metal-binding</keyword>
<dbReference type="Gene3D" id="2.30.40.10">
    <property type="entry name" value="Urease, subunit C, domain 1"/>
    <property type="match status" value="1"/>
</dbReference>
<dbReference type="OrthoDB" id="194468at2759"/>
<dbReference type="GO" id="GO:0008892">
    <property type="term" value="F:guanine deaminase activity"/>
    <property type="evidence" value="ECO:0000318"/>
    <property type="project" value="GO_Central"/>
</dbReference>
<dbReference type="Gene3D" id="3.20.20.140">
    <property type="entry name" value="Metal-dependent hydrolases"/>
    <property type="match status" value="1"/>
</dbReference>
<dbReference type="RefSeq" id="XP_002109894.1">
    <property type="nucleotide sequence ID" value="XM_002109858.1"/>
</dbReference>
<comment type="cofactor">
    <cofactor evidence="1">
        <name>Zn(2+)</name>
        <dbReference type="ChEBI" id="CHEBI:29105"/>
    </cofactor>
</comment>
<dbReference type="STRING" id="10228.B3RNR7"/>
<dbReference type="CTD" id="6750558"/>
<keyword evidence="7" id="KW-1185">Reference proteome</keyword>
<evidence type="ECO:0000256" key="1">
    <source>
        <dbReference type="ARBA" id="ARBA00001947"/>
    </source>
</evidence>
<dbReference type="PANTHER" id="PTHR11271:SF6">
    <property type="entry name" value="GUANINE DEAMINASE"/>
    <property type="match status" value="1"/>
</dbReference>
<dbReference type="InterPro" id="IPR032466">
    <property type="entry name" value="Metal_Hydrolase"/>
</dbReference>